<sequence>MVAEKDDQAAFNELFRHFFPGLFPFVFAIVKDRQRAEEIIHDVFLKLWENRKMLAAIENISSYIFIASKNGCMNFMRKKKLVFTDVIEDELTYTMATPESKLVSAENIRLIQEAIGSLPPKCLLVFRLVKEEQLKYSEVARLLNISVKTVETQMMIANKRIATALFEALPEYTSSMPSKARTGYR</sequence>
<dbReference type="InterPro" id="IPR013249">
    <property type="entry name" value="RNA_pol_sigma70_r4_t2"/>
</dbReference>
<dbReference type="InterPro" id="IPR014327">
    <property type="entry name" value="RNA_pol_sigma70_bacteroid"/>
</dbReference>
<dbReference type="GO" id="GO:0016987">
    <property type="term" value="F:sigma factor activity"/>
    <property type="evidence" value="ECO:0007669"/>
    <property type="project" value="UniProtKB-KW"/>
</dbReference>
<evidence type="ECO:0008006" key="9">
    <source>
        <dbReference type="Google" id="ProtNLM"/>
    </source>
</evidence>
<dbReference type="NCBIfam" id="TIGR02985">
    <property type="entry name" value="Sig70_bacteroi1"/>
    <property type="match status" value="1"/>
</dbReference>
<keyword evidence="2" id="KW-0805">Transcription regulation</keyword>
<name>A0A1A9IBJ2_9BACT</name>
<reference evidence="7 8" key="1">
    <citation type="submission" date="2016-05" db="EMBL/GenBank/DDBJ databases">
        <title>Niabella ginsenosidivorans BS26 whole genome sequencing.</title>
        <authorList>
            <person name="Im W.T."/>
            <person name="Siddiqi M.Z."/>
        </authorList>
    </citation>
    <scope>NUCLEOTIDE SEQUENCE [LARGE SCALE GENOMIC DNA]</scope>
    <source>
        <strain evidence="7 8">BS26</strain>
    </source>
</reference>
<dbReference type="AlphaFoldDB" id="A0A1A9IBJ2"/>
<dbReference type="GO" id="GO:0003677">
    <property type="term" value="F:DNA binding"/>
    <property type="evidence" value="ECO:0007669"/>
    <property type="project" value="InterPro"/>
</dbReference>
<dbReference type="EMBL" id="CP015772">
    <property type="protein sequence ID" value="ANH83934.1"/>
    <property type="molecule type" value="Genomic_DNA"/>
</dbReference>
<dbReference type="PANTHER" id="PTHR43133">
    <property type="entry name" value="RNA POLYMERASE ECF-TYPE SIGMA FACTO"/>
    <property type="match status" value="1"/>
</dbReference>
<dbReference type="InterPro" id="IPR036388">
    <property type="entry name" value="WH-like_DNA-bd_sf"/>
</dbReference>
<dbReference type="InterPro" id="IPR014284">
    <property type="entry name" value="RNA_pol_sigma-70_dom"/>
</dbReference>
<evidence type="ECO:0000313" key="8">
    <source>
        <dbReference type="Proteomes" id="UP000077667"/>
    </source>
</evidence>
<dbReference type="InterPro" id="IPR013325">
    <property type="entry name" value="RNA_pol_sigma_r2"/>
</dbReference>
<evidence type="ECO:0000256" key="2">
    <source>
        <dbReference type="ARBA" id="ARBA00023015"/>
    </source>
</evidence>
<keyword evidence="8" id="KW-1185">Reference proteome</keyword>
<organism evidence="7 8">
    <name type="scientific">Niabella ginsenosidivorans</name>
    <dbReference type="NCBI Taxonomy" id="1176587"/>
    <lineage>
        <taxon>Bacteria</taxon>
        <taxon>Pseudomonadati</taxon>
        <taxon>Bacteroidota</taxon>
        <taxon>Chitinophagia</taxon>
        <taxon>Chitinophagales</taxon>
        <taxon>Chitinophagaceae</taxon>
        <taxon>Niabella</taxon>
    </lineage>
</organism>
<comment type="similarity">
    <text evidence="1">Belongs to the sigma-70 factor family. ECF subfamily.</text>
</comment>
<dbReference type="Gene3D" id="1.10.10.10">
    <property type="entry name" value="Winged helix-like DNA-binding domain superfamily/Winged helix DNA-binding domain"/>
    <property type="match status" value="1"/>
</dbReference>
<evidence type="ECO:0000256" key="1">
    <source>
        <dbReference type="ARBA" id="ARBA00010641"/>
    </source>
</evidence>
<keyword evidence="4" id="KW-0804">Transcription</keyword>
<dbReference type="InterPro" id="IPR013324">
    <property type="entry name" value="RNA_pol_sigma_r3/r4-like"/>
</dbReference>
<dbReference type="Proteomes" id="UP000077667">
    <property type="component" value="Chromosome"/>
</dbReference>
<dbReference type="SUPFAM" id="SSF88946">
    <property type="entry name" value="Sigma2 domain of RNA polymerase sigma factors"/>
    <property type="match status" value="1"/>
</dbReference>
<dbReference type="SUPFAM" id="SSF88659">
    <property type="entry name" value="Sigma3 and sigma4 domains of RNA polymerase sigma factors"/>
    <property type="match status" value="1"/>
</dbReference>
<dbReference type="GO" id="GO:0006352">
    <property type="term" value="P:DNA-templated transcription initiation"/>
    <property type="evidence" value="ECO:0007669"/>
    <property type="project" value="InterPro"/>
</dbReference>
<evidence type="ECO:0000256" key="4">
    <source>
        <dbReference type="ARBA" id="ARBA00023163"/>
    </source>
</evidence>
<dbReference type="InterPro" id="IPR039425">
    <property type="entry name" value="RNA_pol_sigma-70-like"/>
</dbReference>
<evidence type="ECO:0000256" key="3">
    <source>
        <dbReference type="ARBA" id="ARBA00023082"/>
    </source>
</evidence>
<dbReference type="InterPro" id="IPR007627">
    <property type="entry name" value="RNA_pol_sigma70_r2"/>
</dbReference>
<dbReference type="Pfam" id="PF08281">
    <property type="entry name" value="Sigma70_r4_2"/>
    <property type="match status" value="1"/>
</dbReference>
<dbReference type="NCBIfam" id="TIGR02937">
    <property type="entry name" value="sigma70-ECF"/>
    <property type="match status" value="1"/>
</dbReference>
<feature type="domain" description="RNA polymerase sigma-70 region 2" evidence="5">
    <location>
        <begin position="14"/>
        <end position="80"/>
    </location>
</feature>
<accession>A0A1A9IBJ2</accession>
<gene>
    <name evidence="7" type="ORF">A8C56_13850</name>
</gene>
<dbReference type="PANTHER" id="PTHR43133:SF46">
    <property type="entry name" value="RNA POLYMERASE SIGMA-70 FACTOR ECF SUBFAMILY"/>
    <property type="match status" value="1"/>
</dbReference>
<dbReference type="Pfam" id="PF04542">
    <property type="entry name" value="Sigma70_r2"/>
    <property type="match status" value="1"/>
</dbReference>
<proteinExistence type="inferred from homology"/>
<dbReference type="KEGG" id="nia:A8C56_13850"/>
<evidence type="ECO:0000313" key="7">
    <source>
        <dbReference type="EMBL" id="ANH83934.1"/>
    </source>
</evidence>
<keyword evidence="3" id="KW-0731">Sigma factor</keyword>
<evidence type="ECO:0000259" key="5">
    <source>
        <dbReference type="Pfam" id="PF04542"/>
    </source>
</evidence>
<feature type="domain" description="RNA polymerase sigma factor 70 region 4 type 2" evidence="6">
    <location>
        <begin position="109"/>
        <end position="155"/>
    </location>
</feature>
<evidence type="ECO:0000259" key="6">
    <source>
        <dbReference type="Pfam" id="PF08281"/>
    </source>
</evidence>
<dbReference type="STRING" id="1176587.A8C56_13850"/>
<protein>
    <recommendedName>
        <fullName evidence="9">RNA polymerase sigma-70 factor</fullName>
    </recommendedName>
</protein>
<dbReference type="Gene3D" id="1.10.1740.10">
    <property type="match status" value="1"/>
</dbReference>